<evidence type="ECO:0000256" key="3">
    <source>
        <dbReference type="ARBA" id="ARBA00023163"/>
    </source>
</evidence>
<dbReference type="SMART" id="SM00342">
    <property type="entry name" value="HTH_ARAC"/>
    <property type="match status" value="1"/>
</dbReference>
<proteinExistence type="predicted"/>
<dbReference type="Pfam" id="PF12833">
    <property type="entry name" value="HTH_18"/>
    <property type="match status" value="1"/>
</dbReference>
<dbReference type="Gene3D" id="1.10.10.60">
    <property type="entry name" value="Homeodomain-like"/>
    <property type="match status" value="1"/>
</dbReference>
<name>A0AB36NXS4_9FLAO</name>
<dbReference type="SUPFAM" id="SSF46689">
    <property type="entry name" value="Homeodomain-like"/>
    <property type="match status" value="2"/>
</dbReference>
<dbReference type="PROSITE" id="PS01124">
    <property type="entry name" value="HTH_ARAC_FAMILY_2"/>
    <property type="match status" value="1"/>
</dbReference>
<dbReference type="PRINTS" id="PR00032">
    <property type="entry name" value="HTHARAC"/>
</dbReference>
<evidence type="ECO:0000259" key="4">
    <source>
        <dbReference type="PROSITE" id="PS01124"/>
    </source>
</evidence>
<keyword evidence="2 6" id="KW-0238">DNA-binding</keyword>
<evidence type="ECO:0000313" key="7">
    <source>
        <dbReference type="Proteomes" id="UP000184216"/>
    </source>
</evidence>
<dbReference type="InterPro" id="IPR020449">
    <property type="entry name" value="Tscrpt_reg_AraC-type_HTH"/>
</dbReference>
<dbReference type="InterPro" id="IPR053142">
    <property type="entry name" value="PchR_regulatory_protein"/>
</dbReference>
<dbReference type="PANTHER" id="PTHR47893:SF1">
    <property type="entry name" value="REGULATORY PROTEIN PCHR"/>
    <property type="match status" value="1"/>
</dbReference>
<evidence type="ECO:0000256" key="2">
    <source>
        <dbReference type="ARBA" id="ARBA00023125"/>
    </source>
</evidence>
<gene>
    <name evidence="5" type="ORF">B0A72_16985</name>
    <name evidence="6" type="ORF">SAMN05444387_2355</name>
</gene>
<dbReference type="GO" id="GO:0003700">
    <property type="term" value="F:DNA-binding transcription factor activity"/>
    <property type="evidence" value="ECO:0007669"/>
    <property type="project" value="InterPro"/>
</dbReference>
<evidence type="ECO:0000313" key="6">
    <source>
        <dbReference type="EMBL" id="SHM38263.1"/>
    </source>
</evidence>
<dbReference type="InterPro" id="IPR018060">
    <property type="entry name" value="HTH_AraC"/>
</dbReference>
<protein>
    <submittedName>
        <fullName evidence="5">AraC family transcriptional regulator</fullName>
    </submittedName>
    <submittedName>
        <fullName evidence="6">AraC-type DNA-binding protein</fullName>
    </submittedName>
</protein>
<evidence type="ECO:0000313" key="8">
    <source>
        <dbReference type="Proteomes" id="UP000198431"/>
    </source>
</evidence>
<organism evidence="5 8">
    <name type="scientific">Flavobacterium pectinovorum</name>
    <dbReference type="NCBI Taxonomy" id="29533"/>
    <lineage>
        <taxon>Bacteria</taxon>
        <taxon>Pseudomonadati</taxon>
        <taxon>Bacteroidota</taxon>
        <taxon>Flavobacteriia</taxon>
        <taxon>Flavobacteriales</taxon>
        <taxon>Flavobacteriaceae</taxon>
        <taxon>Flavobacterium</taxon>
    </lineage>
</organism>
<reference evidence="6 7" key="2">
    <citation type="submission" date="2016-11" db="EMBL/GenBank/DDBJ databases">
        <authorList>
            <person name="Varghese N."/>
            <person name="Submissions S."/>
        </authorList>
    </citation>
    <scope>NUCLEOTIDE SEQUENCE [LARGE SCALE GENOMIC DNA]</scope>
    <source>
        <strain evidence="6 7">DSM 6368</strain>
    </source>
</reference>
<dbReference type="Proteomes" id="UP000198431">
    <property type="component" value="Unassembled WGS sequence"/>
</dbReference>
<accession>A0AB36NXS4</accession>
<comment type="caution">
    <text evidence="5">The sequence shown here is derived from an EMBL/GenBank/DDBJ whole genome shotgun (WGS) entry which is preliminary data.</text>
</comment>
<keyword evidence="1" id="KW-0805">Transcription regulation</keyword>
<sequence length="331" mass="38038">MIFEFTAAPGFDFITLFSKQINVPVRDNVLQIPASLGEGYVRKVGFGDDFKLTIHRYILKEDLILKRNPAVKANNVRTIFFYNNKEDLEVKCNNEENIQFFQKNDSSIILSTNDLRTEIRFPAGSNIQYVVVGITASRLHSVLSIEKPNTTIQTITAEDASFLFFENLDPEMQLLLKNIVSVDMNNSMNNSMNNFYVQIKVQELMYLLFSKLSLRENTTFKNINSNDAQKLLIIRNEILNDLSTPPVLSELAIIASMSETKLKQLFKQTFGDTIYNYYQKARMEEAAFLLKQAKHSVSEVGYELGFSNLSHFSRLFEKQYGITPKKFSYTI</sequence>
<dbReference type="PROSITE" id="PS00041">
    <property type="entry name" value="HTH_ARAC_FAMILY_1"/>
    <property type="match status" value="1"/>
</dbReference>
<feature type="domain" description="HTH araC/xylS-type" evidence="4">
    <location>
        <begin position="232"/>
        <end position="330"/>
    </location>
</feature>
<dbReference type="RefSeq" id="WP_073395151.1">
    <property type="nucleotide sequence ID" value="NZ_FRBX01000003.1"/>
</dbReference>
<keyword evidence="7" id="KW-1185">Reference proteome</keyword>
<evidence type="ECO:0000256" key="1">
    <source>
        <dbReference type="ARBA" id="ARBA00023015"/>
    </source>
</evidence>
<dbReference type="PANTHER" id="PTHR47893">
    <property type="entry name" value="REGULATORY PROTEIN PCHR"/>
    <property type="match status" value="1"/>
</dbReference>
<dbReference type="InterPro" id="IPR018062">
    <property type="entry name" value="HTH_AraC-typ_CS"/>
</dbReference>
<evidence type="ECO:0000313" key="5">
    <source>
        <dbReference type="EMBL" id="OXB02347.1"/>
    </source>
</evidence>
<dbReference type="Proteomes" id="UP000184216">
    <property type="component" value="Unassembled WGS sequence"/>
</dbReference>
<reference evidence="5 8" key="1">
    <citation type="submission" date="2016-11" db="EMBL/GenBank/DDBJ databases">
        <title>Whole genomes of Flavobacteriaceae.</title>
        <authorList>
            <person name="Stine C."/>
            <person name="Li C."/>
            <person name="Tadesse D."/>
        </authorList>
    </citation>
    <scope>NUCLEOTIDE SEQUENCE [LARGE SCALE GENOMIC DNA]</scope>
    <source>
        <strain evidence="5 8">ATCC 19366</strain>
    </source>
</reference>
<dbReference type="AlphaFoldDB" id="A0AB36NXS4"/>
<dbReference type="InterPro" id="IPR009057">
    <property type="entry name" value="Homeodomain-like_sf"/>
</dbReference>
<keyword evidence="3" id="KW-0804">Transcription</keyword>
<dbReference type="EMBL" id="FRBX01000003">
    <property type="protein sequence ID" value="SHM38263.1"/>
    <property type="molecule type" value="Genomic_DNA"/>
</dbReference>
<dbReference type="GO" id="GO:0043565">
    <property type="term" value="F:sequence-specific DNA binding"/>
    <property type="evidence" value="ECO:0007669"/>
    <property type="project" value="InterPro"/>
</dbReference>
<dbReference type="EMBL" id="MUHB01000017">
    <property type="protein sequence ID" value="OXB02347.1"/>
    <property type="molecule type" value="Genomic_DNA"/>
</dbReference>